<keyword evidence="3" id="KW-0121">Carboxypeptidase</keyword>
<accession>A0AAD8H3V1</accession>
<dbReference type="GO" id="GO:0016747">
    <property type="term" value="F:acyltransferase activity, transferring groups other than amino-acyl groups"/>
    <property type="evidence" value="ECO:0007669"/>
    <property type="project" value="TreeGrafter"/>
</dbReference>
<dbReference type="Gene3D" id="3.40.50.1820">
    <property type="entry name" value="alpha/beta hydrolase"/>
    <property type="match status" value="1"/>
</dbReference>
<dbReference type="InterPro" id="IPR001563">
    <property type="entry name" value="Peptidase_S10"/>
</dbReference>
<dbReference type="GO" id="GO:0006508">
    <property type="term" value="P:proteolysis"/>
    <property type="evidence" value="ECO:0007669"/>
    <property type="project" value="InterPro"/>
</dbReference>
<dbReference type="PANTHER" id="PTHR11802:SF224">
    <property type="entry name" value="SERINE CARBOXYPEPTIDASE-LIKE 7 ISOFORM X1"/>
    <property type="match status" value="1"/>
</dbReference>
<dbReference type="Pfam" id="PF00450">
    <property type="entry name" value="Peptidase_S10"/>
    <property type="match status" value="1"/>
</dbReference>
<sequence>MTGLLGFILIFLHVFFPSHSQTIIKTLPGFAGQLPFKLETGYIGVGEREDLQLFYYFVESQRNPKDDPLIIRLSGGPGCSDFPGFFYGTEPLAFDYTKSSDDLHNLEYQPFGWTQAANMLYFDAPPAGFSYAKTPETYKNSDTLTAKYIHEFLRKWLNSHSKFKHNPVYVATVSYAGIIGPILVQDIFNGIDRLTFVHLVSEGNEAGTEPPINIKKQRRIEIGLMVNS</sequence>
<dbReference type="PANTHER" id="PTHR11802">
    <property type="entry name" value="SERINE PROTEASE FAMILY S10 SERINE CARBOXYPEPTIDASE"/>
    <property type="match status" value="1"/>
</dbReference>
<comment type="caution">
    <text evidence="3">The sequence shown here is derived from an EMBL/GenBank/DDBJ whole genome shotgun (WGS) entry which is preliminary data.</text>
</comment>
<reference evidence="3" key="1">
    <citation type="submission" date="2023-02" db="EMBL/GenBank/DDBJ databases">
        <title>Genome of toxic invasive species Heracleum sosnowskyi carries increased number of genes despite the absence of recent whole-genome duplications.</title>
        <authorList>
            <person name="Schelkunov M."/>
            <person name="Shtratnikova V."/>
            <person name="Makarenko M."/>
            <person name="Klepikova A."/>
            <person name="Omelchenko D."/>
            <person name="Novikova G."/>
            <person name="Obukhova E."/>
            <person name="Bogdanov V."/>
            <person name="Penin A."/>
            <person name="Logacheva M."/>
        </authorList>
    </citation>
    <scope>NUCLEOTIDE SEQUENCE</scope>
    <source>
        <strain evidence="3">Hsosn_3</strain>
        <tissue evidence="3">Leaf</tissue>
    </source>
</reference>
<reference evidence="3" key="2">
    <citation type="submission" date="2023-05" db="EMBL/GenBank/DDBJ databases">
        <authorList>
            <person name="Schelkunov M.I."/>
        </authorList>
    </citation>
    <scope>NUCLEOTIDE SEQUENCE</scope>
    <source>
        <strain evidence="3">Hsosn_3</strain>
        <tissue evidence="3">Leaf</tissue>
    </source>
</reference>
<keyword evidence="3" id="KW-0645">Protease</keyword>
<dbReference type="GO" id="GO:0004185">
    <property type="term" value="F:serine-type carboxypeptidase activity"/>
    <property type="evidence" value="ECO:0007669"/>
    <property type="project" value="InterPro"/>
</dbReference>
<protein>
    <submittedName>
        <fullName evidence="3">Serine carboxypeptidase 18-like protein</fullName>
    </submittedName>
</protein>
<feature type="chain" id="PRO_5041912612" evidence="2">
    <location>
        <begin position="21"/>
        <end position="228"/>
    </location>
</feature>
<dbReference type="GO" id="GO:0019748">
    <property type="term" value="P:secondary metabolic process"/>
    <property type="evidence" value="ECO:0007669"/>
    <property type="project" value="TreeGrafter"/>
</dbReference>
<dbReference type="InterPro" id="IPR029058">
    <property type="entry name" value="AB_hydrolase_fold"/>
</dbReference>
<proteinExistence type="inferred from homology"/>
<feature type="signal peptide" evidence="2">
    <location>
        <begin position="1"/>
        <end position="20"/>
    </location>
</feature>
<evidence type="ECO:0000256" key="1">
    <source>
        <dbReference type="ARBA" id="ARBA00009431"/>
    </source>
</evidence>
<comment type="similarity">
    <text evidence="1">Belongs to the peptidase S10 family.</text>
</comment>
<keyword evidence="2" id="KW-0732">Signal</keyword>
<dbReference type="Proteomes" id="UP001237642">
    <property type="component" value="Unassembled WGS sequence"/>
</dbReference>
<keyword evidence="4" id="KW-1185">Reference proteome</keyword>
<gene>
    <name evidence="3" type="ORF">POM88_043525</name>
</gene>
<keyword evidence="3" id="KW-0378">Hydrolase</keyword>
<dbReference type="AlphaFoldDB" id="A0AAD8H3V1"/>
<evidence type="ECO:0000313" key="4">
    <source>
        <dbReference type="Proteomes" id="UP001237642"/>
    </source>
</evidence>
<organism evidence="3 4">
    <name type="scientific">Heracleum sosnowskyi</name>
    <dbReference type="NCBI Taxonomy" id="360622"/>
    <lineage>
        <taxon>Eukaryota</taxon>
        <taxon>Viridiplantae</taxon>
        <taxon>Streptophyta</taxon>
        <taxon>Embryophyta</taxon>
        <taxon>Tracheophyta</taxon>
        <taxon>Spermatophyta</taxon>
        <taxon>Magnoliopsida</taxon>
        <taxon>eudicotyledons</taxon>
        <taxon>Gunneridae</taxon>
        <taxon>Pentapetalae</taxon>
        <taxon>asterids</taxon>
        <taxon>campanulids</taxon>
        <taxon>Apiales</taxon>
        <taxon>Apiaceae</taxon>
        <taxon>Apioideae</taxon>
        <taxon>apioid superclade</taxon>
        <taxon>Tordylieae</taxon>
        <taxon>Tordyliinae</taxon>
        <taxon>Heracleum</taxon>
    </lineage>
</organism>
<name>A0AAD8H3V1_9APIA</name>
<dbReference type="SUPFAM" id="SSF53474">
    <property type="entry name" value="alpha/beta-Hydrolases"/>
    <property type="match status" value="1"/>
</dbReference>
<evidence type="ECO:0000256" key="2">
    <source>
        <dbReference type="SAM" id="SignalP"/>
    </source>
</evidence>
<evidence type="ECO:0000313" key="3">
    <source>
        <dbReference type="EMBL" id="KAK1359051.1"/>
    </source>
</evidence>
<dbReference type="EMBL" id="JAUIZM010000010">
    <property type="protein sequence ID" value="KAK1359051.1"/>
    <property type="molecule type" value="Genomic_DNA"/>
</dbReference>